<dbReference type="Pfam" id="PF10616">
    <property type="entry name" value="DUF2471"/>
    <property type="match status" value="1"/>
</dbReference>
<dbReference type="SUPFAM" id="SSF48613">
    <property type="entry name" value="Heme oxygenase-like"/>
    <property type="match status" value="1"/>
</dbReference>
<dbReference type="Gene3D" id="1.20.910.10">
    <property type="entry name" value="Heme oxygenase-like"/>
    <property type="match status" value="1"/>
</dbReference>
<evidence type="ECO:0000313" key="1">
    <source>
        <dbReference type="EMBL" id="MDQ0515202.1"/>
    </source>
</evidence>
<evidence type="ECO:0000313" key="2">
    <source>
        <dbReference type="Proteomes" id="UP001223743"/>
    </source>
</evidence>
<dbReference type="RefSeq" id="WP_266281274.1">
    <property type="nucleotide sequence ID" value="NZ_JAPKNF010000001.1"/>
</dbReference>
<comment type="caution">
    <text evidence="1">The sequence shown here is derived from an EMBL/GenBank/DDBJ whole genome shotgun (WGS) entry which is preliminary data.</text>
</comment>
<dbReference type="CDD" id="cd19166">
    <property type="entry name" value="HemeO-bac"/>
    <property type="match status" value="1"/>
</dbReference>
<sequence>MNIAVAAGTTRRMQLREATRAAHQTLDDLIGSWSGLADYRRYLAGQRRFREAIDDIDPAASGLAWSLTPLSPALSHDCADLGLAAQPASRAPRRPQSPSEALGVCYVVEGSALGARLLHARAAGLGLGDGFAARHLAIQASSTRWRAFLDVLEATEPFDFGEAVASANAMFAFAARAFGSAGDV</sequence>
<gene>
    <name evidence="1" type="ORF">QO015_000815</name>
</gene>
<name>A0ABU0M2L7_9HYPH</name>
<dbReference type="InterPro" id="IPR016084">
    <property type="entry name" value="Haem_Oase-like_multi-hlx"/>
</dbReference>
<protein>
    <submittedName>
        <fullName evidence="1">Heme oxygenase</fullName>
    </submittedName>
</protein>
<proteinExistence type="predicted"/>
<organism evidence="1 2">
    <name type="scientific">Kaistia geumhonensis</name>
    <dbReference type="NCBI Taxonomy" id="410839"/>
    <lineage>
        <taxon>Bacteria</taxon>
        <taxon>Pseudomonadati</taxon>
        <taxon>Pseudomonadota</taxon>
        <taxon>Alphaproteobacteria</taxon>
        <taxon>Hyphomicrobiales</taxon>
        <taxon>Kaistiaceae</taxon>
        <taxon>Kaistia</taxon>
    </lineage>
</organism>
<dbReference type="Proteomes" id="UP001223743">
    <property type="component" value="Unassembled WGS sequence"/>
</dbReference>
<dbReference type="EMBL" id="JAUSWJ010000001">
    <property type="protein sequence ID" value="MDQ0515202.1"/>
    <property type="molecule type" value="Genomic_DNA"/>
</dbReference>
<accession>A0ABU0M2L7</accession>
<keyword evidence="2" id="KW-1185">Reference proteome</keyword>
<reference evidence="1 2" key="1">
    <citation type="submission" date="2023-07" db="EMBL/GenBank/DDBJ databases">
        <title>Genomic Encyclopedia of Type Strains, Phase IV (KMG-IV): sequencing the most valuable type-strain genomes for metagenomic binning, comparative biology and taxonomic classification.</title>
        <authorList>
            <person name="Goeker M."/>
        </authorList>
    </citation>
    <scope>NUCLEOTIDE SEQUENCE [LARGE SCALE GENOMIC DNA]</scope>
    <source>
        <strain evidence="1 2">B1-1</strain>
    </source>
</reference>
<dbReference type="InterPro" id="IPR018894">
    <property type="entry name" value="DUF2471"/>
</dbReference>